<dbReference type="Pfam" id="PF07739">
    <property type="entry name" value="TipAS"/>
    <property type="match status" value="1"/>
</dbReference>
<evidence type="ECO:0000256" key="4">
    <source>
        <dbReference type="ARBA" id="ARBA00023163"/>
    </source>
</evidence>
<dbReference type="GO" id="GO:0003677">
    <property type="term" value="F:DNA binding"/>
    <property type="evidence" value="ECO:0007669"/>
    <property type="project" value="UniProtKB-KW"/>
</dbReference>
<dbReference type="EMBL" id="CABEEP010000001">
    <property type="protein sequence ID" value="VTQ59922.1"/>
    <property type="molecule type" value="Genomic_DNA"/>
</dbReference>
<evidence type="ECO:0000313" key="5">
    <source>
        <dbReference type="EMBL" id="VTQ59922.1"/>
    </source>
</evidence>
<dbReference type="PANTHER" id="PTHR30204">
    <property type="entry name" value="REDOX-CYCLING DRUG-SENSING TRANSCRIPTIONAL ACTIVATOR SOXR"/>
    <property type="match status" value="1"/>
</dbReference>
<dbReference type="Pfam" id="PF13411">
    <property type="entry name" value="MerR_1"/>
    <property type="match status" value="1"/>
</dbReference>
<gene>
    <name evidence="5" type="primary">mta</name>
    <name evidence="5" type="ORF">NCTC12204_00501</name>
</gene>
<dbReference type="GO" id="GO:0003700">
    <property type="term" value="F:DNA-binding transcription factor activity"/>
    <property type="evidence" value="ECO:0007669"/>
    <property type="project" value="InterPro"/>
</dbReference>
<keyword evidence="2" id="KW-0238">DNA-binding</keyword>
<protein>
    <submittedName>
        <fullName evidence="5">MerR family transcriptional regulator</fullName>
    </submittedName>
</protein>
<dbReference type="PROSITE" id="PS50937">
    <property type="entry name" value="HTH_MERR_2"/>
    <property type="match status" value="1"/>
</dbReference>
<proteinExistence type="predicted"/>
<dbReference type="SMART" id="SM00422">
    <property type="entry name" value="HTH_MERR"/>
    <property type="match status" value="1"/>
</dbReference>
<dbReference type="RefSeq" id="WP_010738432.1">
    <property type="nucleotide sequence ID" value="NZ_CABEEP010000001.1"/>
</dbReference>
<name>A0A7Z9ASE8_ENTHR</name>
<dbReference type="InterPro" id="IPR036244">
    <property type="entry name" value="TipA-like_antibiotic-bd"/>
</dbReference>
<dbReference type="Gene3D" id="1.10.490.50">
    <property type="entry name" value="Antibiotic binding domain of TipA-like multidrug resistance regulators"/>
    <property type="match status" value="1"/>
</dbReference>
<organism evidence="5 6">
    <name type="scientific">Enterococcus hirae</name>
    <dbReference type="NCBI Taxonomy" id="1354"/>
    <lineage>
        <taxon>Bacteria</taxon>
        <taxon>Bacillati</taxon>
        <taxon>Bacillota</taxon>
        <taxon>Bacilli</taxon>
        <taxon>Lactobacillales</taxon>
        <taxon>Enterococcaceae</taxon>
        <taxon>Enterococcus</taxon>
    </lineage>
</organism>
<keyword evidence="4" id="KW-0804">Transcription</keyword>
<reference evidence="5 6" key="1">
    <citation type="submission" date="2019-05" db="EMBL/GenBank/DDBJ databases">
        <authorList>
            <consortium name="Pathogen Informatics"/>
        </authorList>
    </citation>
    <scope>NUCLEOTIDE SEQUENCE [LARGE SCALE GENOMIC DNA]</scope>
    <source>
        <strain evidence="5 6">NCTC12204</strain>
    </source>
</reference>
<dbReference type="CDD" id="cd01106">
    <property type="entry name" value="HTH_TipAL-Mta"/>
    <property type="match status" value="1"/>
</dbReference>
<accession>A0A7Z9ASE8</accession>
<evidence type="ECO:0000256" key="1">
    <source>
        <dbReference type="ARBA" id="ARBA00023015"/>
    </source>
</evidence>
<dbReference type="Gene3D" id="1.10.1660.10">
    <property type="match status" value="1"/>
</dbReference>
<dbReference type="SUPFAM" id="SSF89082">
    <property type="entry name" value="Antibiotic binding domain of TipA-like multidrug resistance regulators"/>
    <property type="match status" value="1"/>
</dbReference>
<dbReference type="AlphaFoldDB" id="A0A7Z9ASE8"/>
<dbReference type="InterPro" id="IPR012925">
    <property type="entry name" value="TipAS_dom"/>
</dbReference>
<dbReference type="InterPro" id="IPR000551">
    <property type="entry name" value="MerR-type_HTH_dom"/>
</dbReference>
<dbReference type="InterPro" id="IPR009061">
    <property type="entry name" value="DNA-bd_dom_put_sf"/>
</dbReference>
<keyword evidence="1" id="KW-0805">Transcription regulation</keyword>
<evidence type="ECO:0000256" key="2">
    <source>
        <dbReference type="ARBA" id="ARBA00023125"/>
    </source>
</evidence>
<sequence length="252" mass="29768">MEYTIKKMAEISGVSPRTLRFYDQIHLLKPSRVTESGYRIYTSQEVDRLQQILFYRSLDFKLEQIAEILDNPAFDHRQALIQHQEMLQEKRKQLDTLLMTIQHTLESYEGGKPMKDHEKFEGFKKQKIMENETNYGQEIREKYGDDTVEKANKKWQNMSEEKFEEMQSLEKQLLADLTAYLQSDSDQKLALKLFEEHKKWLTFSWPSYSSEAHRGLGLLYISDERFTAYYDERCGNGAAQALNTITQTYAVE</sequence>
<evidence type="ECO:0000256" key="3">
    <source>
        <dbReference type="ARBA" id="ARBA00023159"/>
    </source>
</evidence>
<keyword evidence="3" id="KW-0010">Activator</keyword>
<dbReference type="PANTHER" id="PTHR30204:SF90">
    <property type="entry name" value="HTH-TYPE TRANSCRIPTIONAL ACTIVATOR MTA"/>
    <property type="match status" value="1"/>
</dbReference>
<evidence type="ECO:0000313" key="6">
    <source>
        <dbReference type="Proteomes" id="UP000352698"/>
    </source>
</evidence>
<dbReference type="Proteomes" id="UP000352698">
    <property type="component" value="Unassembled WGS sequence"/>
</dbReference>
<dbReference type="InterPro" id="IPR047057">
    <property type="entry name" value="MerR_fam"/>
</dbReference>
<comment type="caution">
    <text evidence="5">The sequence shown here is derived from an EMBL/GenBank/DDBJ whole genome shotgun (WGS) entry which is preliminary data.</text>
</comment>
<dbReference type="SUPFAM" id="SSF46955">
    <property type="entry name" value="Putative DNA-binding domain"/>
    <property type="match status" value="1"/>
</dbReference>